<dbReference type="AlphaFoldDB" id="A0A9D2DD91"/>
<evidence type="ECO:0000259" key="2">
    <source>
        <dbReference type="Pfam" id="PF13201"/>
    </source>
</evidence>
<feature type="signal peptide" evidence="1">
    <location>
        <begin position="1"/>
        <end position="21"/>
    </location>
</feature>
<feature type="domain" description="Putative carbohydrate metabolism" evidence="2">
    <location>
        <begin position="754"/>
        <end position="962"/>
    </location>
</feature>
<evidence type="ECO:0000256" key="1">
    <source>
        <dbReference type="SAM" id="SignalP"/>
    </source>
</evidence>
<organism evidence="3 4">
    <name type="scientific">Candidatus Tidjanibacter faecipullorum</name>
    <dbReference type="NCBI Taxonomy" id="2838766"/>
    <lineage>
        <taxon>Bacteria</taxon>
        <taxon>Pseudomonadati</taxon>
        <taxon>Bacteroidota</taxon>
        <taxon>Bacteroidia</taxon>
        <taxon>Bacteroidales</taxon>
        <taxon>Rikenellaceae</taxon>
        <taxon>Tidjanibacter</taxon>
    </lineage>
</organism>
<dbReference type="InterPro" id="IPR025112">
    <property type="entry name" value="PCMD"/>
</dbReference>
<dbReference type="Pfam" id="PF13201">
    <property type="entry name" value="PCMD"/>
    <property type="match status" value="1"/>
</dbReference>
<evidence type="ECO:0000313" key="3">
    <source>
        <dbReference type="EMBL" id="HIZ14813.1"/>
    </source>
</evidence>
<gene>
    <name evidence="3" type="ORF">H9816_02715</name>
</gene>
<evidence type="ECO:0000313" key="4">
    <source>
        <dbReference type="Proteomes" id="UP000824014"/>
    </source>
</evidence>
<dbReference type="EMBL" id="DXCC01000006">
    <property type="protein sequence ID" value="HIZ14813.1"/>
    <property type="molecule type" value="Genomic_DNA"/>
</dbReference>
<keyword evidence="1" id="KW-0732">Signal</keyword>
<feature type="chain" id="PRO_5038359611" evidence="1">
    <location>
        <begin position="22"/>
        <end position="966"/>
    </location>
</feature>
<name>A0A9D2DD91_9BACT</name>
<accession>A0A9D2DD91</accession>
<dbReference type="Gene3D" id="2.60.120.890">
    <property type="entry name" value="BT2081, beta-jelly-roll domain"/>
    <property type="match status" value="1"/>
</dbReference>
<proteinExistence type="predicted"/>
<comment type="caution">
    <text evidence="3">The sequence shown here is derived from an EMBL/GenBank/DDBJ whole genome shotgun (WGS) entry which is preliminary data.</text>
</comment>
<dbReference type="Proteomes" id="UP000824014">
    <property type="component" value="Unassembled WGS sequence"/>
</dbReference>
<protein>
    <submittedName>
        <fullName evidence="3">PCMD domain-containing protein</fullName>
    </submittedName>
</protein>
<reference evidence="3" key="1">
    <citation type="journal article" date="2021" name="PeerJ">
        <title>Extensive microbial diversity within the chicken gut microbiome revealed by metagenomics and culture.</title>
        <authorList>
            <person name="Gilroy R."/>
            <person name="Ravi A."/>
            <person name="Getino M."/>
            <person name="Pursley I."/>
            <person name="Horton D.L."/>
            <person name="Alikhan N.F."/>
            <person name="Baker D."/>
            <person name="Gharbi K."/>
            <person name="Hall N."/>
            <person name="Watson M."/>
            <person name="Adriaenssens E.M."/>
            <person name="Foster-Nyarko E."/>
            <person name="Jarju S."/>
            <person name="Secka A."/>
            <person name="Antonio M."/>
            <person name="Oren A."/>
            <person name="Chaudhuri R.R."/>
            <person name="La Ragione R."/>
            <person name="Hildebrand F."/>
            <person name="Pallen M.J."/>
        </authorList>
    </citation>
    <scope>NUCLEOTIDE SEQUENCE</scope>
    <source>
        <strain evidence="3">ChiHjej11B10-19426</strain>
    </source>
</reference>
<sequence>MKKYWQILCAALMCLCGYACSNIDGLNDYNAVFSFEITDHKGTGGPIEIGEAEMDGNYIVIPVLHGIHNFPLYIKGEPKFENPIDCVVGIDFNDWVEIDLKRGGESGNEPLLDEQGNYLFEEPTFYVQALSGLPRKYTLKIDYQATSSDAEILSMVQFAERPETTVVGDLLSVQSGASDGTNTALLNVVNPVYPFSVTPVFILSDGATLEGNGETSYTFEDASTRHTLTVTALDGTQKVWSFGMTVLPVVNGNSDGVDEAMLQFTDLNGLSVEPDSSGFLVEEFDFTASAPATETTAVRQTRSVESLSARGQLLPTAGTADRQLTDTLHIYVNAFSGDPFPLSVRLNFPLSETVALVGNVQSMTFASLEETQDFWLLDTSTELARHWIVALESYESPVASVLSFSYEYTASQVSESLFGPSVPAIVMDEERTVEIDPVNRAIYLRAVEVHTPGTLGGTWSLNLTVDMQVSNGASLVNLSGFDWVGADSWKTPKTFGVRAADGTVYEWKVVIRDWTNGEPTPADGCDLLNVAVREVRPYVVKLEDEPLTIDRDNRTVTINVAEDEGGYPISVALDYTLSDYARITTQNGGRDPLVFASSEATNTVEIVSESGTNRATWTFRLRPPSKEIGTDVTSFRIESFSDTAFGAEVGSIDTEGAAINLNFTKVGSFPVTMNFRMGLSYKATSSITDVYGAGTLTFNGLEDQTFVVTAQNGDQRQWTIRVTYLPQLQDYTFEQWANSTTLLPAGVRGNPYWASANMTSPVKVTGMTETEGAPGQGKAVQLKTTSTLIGRLAAGSLFLGWFDASDPLGNMNDPTVMTWQGIPFSSSRPIRGMEVDVWYHPGNGAASDGGALTIELVRQRDASQEFEYHGRKPDGTWHPKNNADMVAHGRAVVATQSGTLDNGDTATQVVPDSQWTTIFVPLEYAGAYPDYTHLSIICSSSSQGDAFKGTAGSTMKLDNMRLVYEE</sequence>
<dbReference type="InterPro" id="IPR038653">
    <property type="entry name" value="Put_CMD_sf"/>
</dbReference>
<reference evidence="3" key="2">
    <citation type="submission" date="2021-04" db="EMBL/GenBank/DDBJ databases">
        <authorList>
            <person name="Gilroy R."/>
        </authorList>
    </citation>
    <scope>NUCLEOTIDE SEQUENCE</scope>
    <source>
        <strain evidence="3">ChiHjej11B10-19426</strain>
    </source>
</reference>